<dbReference type="Proteomes" id="UP000053424">
    <property type="component" value="Unassembled WGS sequence"/>
</dbReference>
<feature type="compositionally biased region" description="Basic and acidic residues" evidence="9">
    <location>
        <begin position="309"/>
        <end position="326"/>
    </location>
</feature>
<dbReference type="PANTHER" id="PTHR13989">
    <property type="entry name" value="REPLICATION PROTEIN A-RELATED"/>
    <property type="match status" value="1"/>
</dbReference>
<protein>
    <recommendedName>
        <fullName evidence="3">CST complex subunit STN1</fullName>
    </recommendedName>
    <alternativeName>
        <fullName evidence="8">Suppressor of cdc thirteen homolog</fullName>
    </alternativeName>
</protein>
<gene>
    <name evidence="10" type="ORF">M413DRAFT_440301</name>
</gene>
<feature type="compositionally biased region" description="Polar residues" evidence="9">
    <location>
        <begin position="1"/>
        <end position="11"/>
    </location>
</feature>
<dbReference type="InterPro" id="IPR012340">
    <property type="entry name" value="NA-bd_OB-fold"/>
</dbReference>
<feature type="compositionally biased region" description="Basic and acidic residues" evidence="9">
    <location>
        <begin position="127"/>
        <end position="136"/>
    </location>
</feature>
<evidence type="ECO:0000256" key="7">
    <source>
        <dbReference type="ARBA" id="ARBA00023242"/>
    </source>
</evidence>
<feature type="compositionally biased region" description="Low complexity" evidence="9">
    <location>
        <begin position="219"/>
        <end position="237"/>
    </location>
</feature>
<evidence type="ECO:0000256" key="9">
    <source>
        <dbReference type="SAM" id="MobiDB-lite"/>
    </source>
</evidence>
<evidence type="ECO:0000256" key="6">
    <source>
        <dbReference type="ARBA" id="ARBA00023125"/>
    </source>
</evidence>
<feature type="region of interest" description="Disordered" evidence="9">
    <location>
        <begin position="206"/>
        <end position="257"/>
    </location>
</feature>
<name>A0A0C3CD64_HEBCY</name>
<dbReference type="AlphaFoldDB" id="A0A0C3CD64"/>
<evidence type="ECO:0000256" key="5">
    <source>
        <dbReference type="ARBA" id="ARBA00022895"/>
    </source>
</evidence>
<accession>A0A0C3CD64</accession>
<dbReference type="SUPFAM" id="SSF50249">
    <property type="entry name" value="Nucleic acid-binding proteins"/>
    <property type="match status" value="1"/>
</dbReference>
<keyword evidence="11" id="KW-1185">Reference proteome</keyword>
<reference evidence="11" key="2">
    <citation type="submission" date="2015-01" db="EMBL/GenBank/DDBJ databases">
        <title>Evolutionary Origins and Diversification of the Mycorrhizal Mutualists.</title>
        <authorList>
            <consortium name="DOE Joint Genome Institute"/>
            <consortium name="Mycorrhizal Genomics Consortium"/>
            <person name="Kohler A."/>
            <person name="Kuo A."/>
            <person name="Nagy L.G."/>
            <person name="Floudas D."/>
            <person name="Copeland A."/>
            <person name="Barry K.W."/>
            <person name="Cichocki N."/>
            <person name="Veneault-Fourrey C."/>
            <person name="LaButti K."/>
            <person name="Lindquist E.A."/>
            <person name="Lipzen A."/>
            <person name="Lundell T."/>
            <person name="Morin E."/>
            <person name="Murat C."/>
            <person name="Riley R."/>
            <person name="Ohm R."/>
            <person name="Sun H."/>
            <person name="Tunlid A."/>
            <person name="Henrissat B."/>
            <person name="Grigoriev I.V."/>
            <person name="Hibbett D.S."/>
            <person name="Martin F."/>
        </authorList>
    </citation>
    <scope>NUCLEOTIDE SEQUENCE [LARGE SCALE GENOMIC DNA]</scope>
    <source>
        <strain evidence="11">h7</strain>
    </source>
</reference>
<dbReference type="GO" id="GO:0000781">
    <property type="term" value="C:chromosome, telomeric region"/>
    <property type="evidence" value="ECO:0007669"/>
    <property type="project" value="UniProtKB-SubCell"/>
</dbReference>
<evidence type="ECO:0000256" key="3">
    <source>
        <dbReference type="ARBA" id="ARBA00017411"/>
    </source>
</evidence>
<keyword evidence="5" id="KW-0779">Telomere</keyword>
<dbReference type="GO" id="GO:0003677">
    <property type="term" value="F:DNA binding"/>
    <property type="evidence" value="ECO:0007669"/>
    <property type="project" value="UniProtKB-KW"/>
</dbReference>
<keyword evidence="4" id="KW-0158">Chromosome</keyword>
<evidence type="ECO:0000313" key="10">
    <source>
        <dbReference type="EMBL" id="KIM46715.1"/>
    </source>
</evidence>
<evidence type="ECO:0000256" key="4">
    <source>
        <dbReference type="ARBA" id="ARBA00022454"/>
    </source>
</evidence>
<feature type="region of interest" description="Disordered" evidence="9">
    <location>
        <begin position="121"/>
        <end position="140"/>
    </location>
</feature>
<dbReference type="PANTHER" id="PTHR13989:SF33">
    <property type="entry name" value="CST COMPLEX SUBUNIT STN1"/>
    <property type="match status" value="1"/>
</dbReference>
<keyword evidence="6" id="KW-0238">DNA-binding</keyword>
<dbReference type="OrthoDB" id="77828at2759"/>
<evidence type="ECO:0000313" key="11">
    <source>
        <dbReference type="Proteomes" id="UP000053424"/>
    </source>
</evidence>
<proteinExistence type="predicted"/>
<dbReference type="GO" id="GO:0005634">
    <property type="term" value="C:nucleus"/>
    <property type="evidence" value="ECO:0007669"/>
    <property type="project" value="UniProtKB-SubCell"/>
</dbReference>
<keyword evidence="7" id="KW-0539">Nucleus</keyword>
<dbReference type="HOGENOM" id="CLU_019576_0_0_1"/>
<feature type="region of interest" description="Disordered" evidence="9">
    <location>
        <begin position="382"/>
        <end position="412"/>
    </location>
</feature>
<dbReference type="Gene3D" id="2.40.50.140">
    <property type="entry name" value="Nucleic acid-binding proteins"/>
    <property type="match status" value="1"/>
</dbReference>
<feature type="region of interest" description="Disordered" evidence="9">
    <location>
        <begin position="1"/>
        <end position="23"/>
    </location>
</feature>
<evidence type="ECO:0000256" key="8">
    <source>
        <dbReference type="ARBA" id="ARBA00030039"/>
    </source>
</evidence>
<organism evidence="10 11">
    <name type="scientific">Hebeloma cylindrosporum</name>
    <dbReference type="NCBI Taxonomy" id="76867"/>
    <lineage>
        <taxon>Eukaryota</taxon>
        <taxon>Fungi</taxon>
        <taxon>Dikarya</taxon>
        <taxon>Basidiomycota</taxon>
        <taxon>Agaricomycotina</taxon>
        <taxon>Agaricomycetes</taxon>
        <taxon>Agaricomycetidae</taxon>
        <taxon>Agaricales</taxon>
        <taxon>Agaricineae</taxon>
        <taxon>Hymenogastraceae</taxon>
        <taxon>Hebeloma</taxon>
    </lineage>
</organism>
<reference evidence="10 11" key="1">
    <citation type="submission" date="2014-04" db="EMBL/GenBank/DDBJ databases">
        <authorList>
            <consortium name="DOE Joint Genome Institute"/>
            <person name="Kuo A."/>
            <person name="Gay G."/>
            <person name="Dore J."/>
            <person name="Kohler A."/>
            <person name="Nagy L.G."/>
            <person name="Floudas D."/>
            <person name="Copeland A."/>
            <person name="Barry K.W."/>
            <person name="Cichocki N."/>
            <person name="Veneault-Fourrey C."/>
            <person name="LaButti K."/>
            <person name="Lindquist E.A."/>
            <person name="Lipzen A."/>
            <person name="Lundell T."/>
            <person name="Morin E."/>
            <person name="Murat C."/>
            <person name="Sun H."/>
            <person name="Tunlid A."/>
            <person name="Henrissat B."/>
            <person name="Grigoriev I.V."/>
            <person name="Hibbett D.S."/>
            <person name="Martin F."/>
            <person name="Nordberg H.P."/>
            <person name="Cantor M.N."/>
            <person name="Hua S.X."/>
        </authorList>
    </citation>
    <scope>NUCLEOTIDE SEQUENCE [LARGE SCALE GENOMIC DNA]</scope>
    <source>
        <strain evidence="11">h7</strain>
    </source>
</reference>
<comment type="subcellular location">
    <subcellularLocation>
        <location evidence="2">Chromosome</location>
        <location evidence="2">Telomere</location>
    </subcellularLocation>
    <subcellularLocation>
        <location evidence="1">Nucleus</location>
    </subcellularLocation>
</comment>
<dbReference type="STRING" id="686832.A0A0C3CD64"/>
<feature type="region of interest" description="Disordered" evidence="9">
    <location>
        <begin position="286"/>
        <end position="330"/>
    </location>
</feature>
<dbReference type="InterPro" id="IPR040260">
    <property type="entry name" value="RFA2-like"/>
</dbReference>
<evidence type="ECO:0000256" key="1">
    <source>
        <dbReference type="ARBA" id="ARBA00004123"/>
    </source>
</evidence>
<dbReference type="EMBL" id="KN831770">
    <property type="protein sequence ID" value="KIM46715.1"/>
    <property type="molecule type" value="Genomic_DNA"/>
</dbReference>
<evidence type="ECO:0000256" key="2">
    <source>
        <dbReference type="ARBA" id="ARBA00004574"/>
    </source>
</evidence>
<sequence length="588" mass="66344">MSRTLTSTPERTASKRKTIYLSTPLSPPPAAHVRTRHPMKDIWAWTVTPGAIAACSLKDVLDMEENKLGSYDFFWLGSVPCRIVKVVGMVVGIHVYEKKIIYTIDDGTAVLDCPHALPKPVPTKDTAASKDQKSKTSELPVMPKPIARIGQFIRVEGKVHIVYETRHIIVHNIDVCDSPNDELLHIKAVRALHRTLYSKPEPFVIPPTMPSTPKKTYVPTTPSTRQSSPPSSVSSSPIKPEQITQSPIRLRHPSRLHTKDLTDNTFRIYLKHYMDHAPIGETEYDAETEVEYEEHLDRNLSTPTKRPRKNETPRQEPHQLQHDFTPRPRIPQPIFSPLTTCVASSKPPISSQTDSSRKGFSLSYLRRVPELSLLASRVVHAVTRRRQRAEREREKEAGIPPSKTQKSSSIIPPDKFASKMKRLFQWAVIQLLKEGCIVHWDGPKRVHTNWSRMNTSLLWKANATTSTAGGDSTLFNTTSGSLPTTFAGAGYDDDGMLSDPDPNEEAYIPLTPDFLGDFVEKAIKVLVDHYEEMGKPYTGATKEGVLSVLRKDDRWRYVGEWSIDDSLEFLKQEGRVWALKNGRWDLTA</sequence>